<keyword evidence="2" id="KW-1185">Reference proteome</keyword>
<sequence length="62" mass="7341">MNQLNRDEEAILKKICDKYNVNPDHLRILLLIEKEYNQKSSSQSNACRGELMKNIELWAKHI</sequence>
<dbReference type="Proteomes" id="UP000023566">
    <property type="component" value="Chromosome"/>
</dbReference>
<gene>
    <name evidence="1" type="ORF">H839_11024</name>
</gene>
<evidence type="ECO:0000313" key="1">
    <source>
        <dbReference type="EMBL" id="EZP75802.1"/>
    </source>
</evidence>
<evidence type="ECO:0000313" key="2">
    <source>
        <dbReference type="Proteomes" id="UP000023566"/>
    </source>
</evidence>
<organism evidence="1 2">
    <name type="scientific">Parageobacillus genomosp. 1</name>
    <dbReference type="NCBI Taxonomy" id="1295642"/>
    <lineage>
        <taxon>Bacteria</taxon>
        <taxon>Bacillati</taxon>
        <taxon>Bacillota</taxon>
        <taxon>Bacilli</taxon>
        <taxon>Bacillales</taxon>
        <taxon>Anoxybacillaceae</taxon>
        <taxon>Parageobacillus</taxon>
    </lineage>
</organism>
<name>A0ABC9VBS9_9BACL</name>
<accession>A0ABC9VBS9</accession>
<reference evidence="1 2" key="1">
    <citation type="journal article" date="2014" name="Appl. Microbiol. Biotechnol.">
        <title>Transformable facultative thermophile Geobacillus stearothermophilus NUB3621 as a host strain for metabolic engineering.</title>
        <authorList>
            <person name="Blanchard K."/>
            <person name="Robic S."/>
            <person name="Matsumura I."/>
        </authorList>
    </citation>
    <scope>NUCLEOTIDE SEQUENCE [LARGE SCALE GENOMIC DNA]</scope>
    <source>
        <strain evidence="1 2">NUB3621</strain>
    </source>
</reference>
<comment type="caution">
    <text evidence="1">The sequence shown here is derived from an EMBL/GenBank/DDBJ whole genome shotgun (WGS) entry which is preliminary data.</text>
</comment>
<proteinExistence type="predicted"/>
<dbReference type="AlphaFoldDB" id="A0ABC9VBS9"/>
<dbReference type="EMBL" id="AOTZ01000006">
    <property type="protein sequence ID" value="EZP75802.1"/>
    <property type="molecule type" value="Genomic_DNA"/>
</dbReference>
<dbReference type="RefSeq" id="WP_043905166.1">
    <property type="nucleotide sequence ID" value="NZ_CM002692.1"/>
</dbReference>
<protein>
    <submittedName>
        <fullName evidence="1">Uncharacterized protein</fullName>
    </submittedName>
</protein>